<evidence type="ECO:0000259" key="8">
    <source>
        <dbReference type="Pfam" id="PF01416"/>
    </source>
</evidence>
<dbReference type="InterPro" id="IPR020097">
    <property type="entry name" value="PsdUridine_synth_TruA_a/b_dom"/>
</dbReference>
<comment type="subunit">
    <text evidence="4">Homodimer.</text>
</comment>
<comment type="caution">
    <text evidence="4">Lacks conserved residue(s) required for the propagation of feature annotation.</text>
</comment>
<dbReference type="Gene3D" id="3.30.70.580">
    <property type="entry name" value="Pseudouridine synthase I, catalytic domain, N-terminal subdomain"/>
    <property type="match status" value="1"/>
</dbReference>
<dbReference type="Pfam" id="PF01416">
    <property type="entry name" value="PseudoU_synth_1"/>
    <property type="match status" value="2"/>
</dbReference>
<dbReference type="CDD" id="cd02570">
    <property type="entry name" value="PseudoU_synth_EcTruA"/>
    <property type="match status" value="1"/>
</dbReference>
<dbReference type="EMBL" id="CP018099">
    <property type="protein sequence ID" value="APF18311.1"/>
    <property type="molecule type" value="Genomic_DNA"/>
</dbReference>
<accession>A0A1J1C6P0</accession>
<protein>
    <recommendedName>
        <fullName evidence="4">tRNA pseudouridine synthase A</fullName>
        <ecNumber evidence="4">5.4.99.12</ecNumber>
    </recommendedName>
    <alternativeName>
        <fullName evidence="4">tRNA pseudouridine(38-40) synthase</fullName>
    </alternativeName>
    <alternativeName>
        <fullName evidence="4">tRNA pseudouridylate synthase I</fullName>
    </alternativeName>
    <alternativeName>
        <fullName evidence="4">tRNA-uridine isomerase I</fullName>
    </alternativeName>
</protein>
<feature type="domain" description="Pseudouridine synthase I TruA alpha/beta" evidence="8">
    <location>
        <begin position="15"/>
        <end position="112"/>
    </location>
</feature>
<proteinExistence type="inferred from homology"/>
<keyword evidence="2 4" id="KW-0819">tRNA processing</keyword>
<dbReference type="InterPro" id="IPR001406">
    <property type="entry name" value="PsdUridine_synth_TruA"/>
</dbReference>
<feature type="binding site" evidence="4 6">
    <location>
        <position position="118"/>
    </location>
    <ligand>
        <name>substrate</name>
    </ligand>
</feature>
<feature type="domain" description="Pseudouridine synthase I TruA alpha/beta" evidence="8">
    <location>
        <begin position="157"/>
        <end position="250"/>
    </location>
</feature>
<dbReference type="GO" id="GO:0160147">
    <property type="term" value="F:tRNA pseudouridine(38-40) synthase activity"/>
    <property type="evidence" value="ECO:0007669"/>
    <property type="project" value="UniProtKB-EC"/>
</dbReference>
<dbReference type="InterPro" id="IPR020103">
    <property type="entry name" value="PsdUridine_synth_cat_dom_sf"/>
</dbReference>
<evidence type="ECO:0000256" key="5">
    <source>
        <dbReference type="PIRSR" id="PIRSR001430-1"/>
    </source>
</evidence>
<reference evidence="9 10" key="1">
    <citation type="submission" date="2016-11" db="EMBL/GenBank/DDBJ databases">
        <title>Genomic analysis of Caldithrix abyssi and proposal of a novel bacterial phylum Caldithrichaeota.</title>
        <authorList>
            <person name="Kublanov I."/>
            <person name="Sigalova O."/>
            <person name="Gavrilov S."/>
            <person name="Lebedinsky A."/>
            <person name="Ivanova N."/>
            <person name="Daum C."/>
            <person name="Reddy T."/>
            <person name="Klenk H.P."/>
            <person name="Goker M."/>
            <person name="Reva O."/>
            <person name="Miroshnichenko M."/>
            <person name="Kyprides N."/>
            <person name="Woyke T."/>
            <person name="Gelfand M."/>
        </authorList>
    </citation>
    <scope>NUCLEOTIDE SEQUENCE [LARGE SCALE GENOMIC DNA]</scope>
    <source>
        <strain evidence="9 10">LF13</strain>
    </source>
</reference>
<dbReference type="Proteomes" id="UP000183868">
    <property type="component" value="Chromosome"/>
</dbReference>
<dbReference type="NCBIfam" id="TIGR00071">
    <property type="entry name" value="hisT_truA"/>
    <property type="match status" value="1"/>
</dbReference>
<gene>
    <name evidence="4 9" type="primary">truA</name>
    <name evidence="9" type="ORF">Cabys_1562</name>
</gene>
<comment type="catalytic activity">
    <reaction evidence="4 7">
        <text>uridine(38/39/40) in tRNA = pseudouridine(38/39/40) in tRNA</text>
        <dbReference type="Rhea" id="RHEA:22376"/>
        <dbReference type="Rhea" id="RHEA-COMP:10085"/>
        <dbReference type="Rhea" id="RHEA-COMP:10087"/>
        <dbReference type="ChEBI" id="CHEBI:65314"/>
        <dbReference type="ChEBI" id="CHEBI:65315"/>
        <dbReference type="EC" id="5.4.99.12"/>
    </reaction>
</comment>
<evidence type="ECO:0000256" key="6">
    <source>
        <dbReference type="PIRSR" id="PIRSR001430-2"/>
    </source>
</evidence>
<dbReference type="PANTHER" id="PTHR11142">
    <property type="entry name" value="PSEUDOURIDYLATE SYNTHASE"/>
    <property type="match status" value="1"/>
</dbReference>
<evidence type="ECO:0000313" key="10">
    <source>
        <dbReference type="Proteomes" id="UP000183868"/>
    </source>
</evidence>
<dbReference type="InterPro" id="IPR020094">
    <property type="entry name" value="TruA/RsuA/RluB/E/F_N"/>
</dbReference>
<dbReference type="HAMAP" id="MF_00171">
    <property type="entry name" value="TruA"/>
    <property type="match status" value="1"/>
</dbReference>
<dbReference type="InterPro" id="IPR020095">
    <property type="entry name" value="PsdUridine_synth_TruA_C"/>
</dbReference>
<dbReference type="PIRSF" id="PIRSF001430">
    <property type="entry name" value="tRNA_psdUrid_synth"/>
    <property type="match status" value="1"/>
</dbReference>
<feature type="active site" description="Nucleophile" evidence="4 5">
    <location>
        <position position="61"/>
    </location>
</feature>
<keyword evidence="3 4" id="KW-0413">Isomerase</keyword>
<dbReference type="SUPFAM" id="SSF55120">
    <property type="entry name" value="Pseudouridine synthase"/>
    <property type="match status" value="1"/>
</dbReference>
<evidence type="ECO:0000256" key="3">
    <source>
        <dbReference type="ARBA" id="ARBA00023235"/>
    </source>
</evidence>
<dbReference type="GO" id="GO:0003723">
    <property type="term" value="F:RNA binding"/>
    <property type="evidence" value="ECO:0007669"/>
    <property type="project" value="InterPro"/>
</dbReference>
<evidence type="ECO:0000313" key="9">
    <source>
        <dbReference type="EMBL" id="APF18311.1"/>
    </source>
</evidence>
<dbReference type="AlphaFoldDB" id="A0A1J1C6P0"/>
<evidence type="ECO:0000256" key="7">
    <source>
        <dbReference type="RuleBase" id="RU003792"/>
    </source>
</evidence>
<evidence type="ECO:0000256" key="1">
    <source>
        <dbReference type="ARBA" id="ARBA00009375"/>
    </source>
</evidence>
<comment type="function">
    <text evidence="4">Formation of pseudouridine at positions 38, 39 and 40 in the anticodon stem and loop of transfer RNAs.</text>
</comment>
<dbReference type="FunFam" id="3.30.70.580:FF:000001">
    <property type="entry name" value="tRNA pseudouridine synthase A"/>
    <property type="match status" value="1"/>
</dbReference>
<dbReference type="Gene3D" id="3.30.70.660">
    <property type="entry name" value="Pseudouridine synthase I, catalytic domain, C-terminal subdomain"/>
    <property type="match status" value="1"/>
</dbReference>
<comment type="similarity">
    <text evidence="1 4 7">Belongs to the tRNA pseudouridine synthase TruA family.</text>
</comment>
<dbReference type="GO" id="GO:0031119">
    <property type="term" value="P:tRNA pseudouridine synthesis"/>
    <property type="evidence" value="ECO:0007669"/>
    <property type="project" value="UniProtKB-UniRule"/>
</dbReference>
<evidence type="ECO:0000256" key="2">
    <source>
        <dbReference type="ARBA" id="ARBA00022694"/>
    </source>
</evidence>
<organism evidence="9 10">
    <name type="scientific">Caldithrix abyssi DSM 13497</name>
    <dbReference type="NCBI Taxonomy" id="880073"/>
    <lineage>
        <taxon>Bacteria</taxon>
        <taxon>Pseudomonadati</taxon>
        <taxon>Calditrichota</taxon>
        <taxon>Calditrichia</taxon>
        <taxon>Calditrichales</taxon>
        <taxon>Calditrichaceae</taxon>
        <taxon>Caldithrix</taxon>
    </lineage>
</organism>
<dbReference type="KEGG" id="caby:Cabys_1562"/>
<name>A0A1J1C6P0_CALAY</name>
<sequence length="250" mass="28641">MQKFNNAGKMVRVKAVIEYDGSDYYGWQLQKGQRTIQGELEQALKVLFKKRIPVTGSGRTDTGVHARGQVAHFDIPEFDLQKLKRALNGLLKEDIVVKELNVSAPDFHARFDATQRWYRYYISPEPTALNRRYAWTILTPLNLTLMQVGAEMIKPVKDFRSFCKVKSEVKHHRCKILESRWLRWGDLLVYEIAADRFLHGMVRAIVGSLAAIGSGKITLKEFKEIIQSGDRRLVPQAAPARGLVLERVVY</sequence>
<evidence type="ECO:0000256" key="4">
    <source>
        <dbReference type="HAMAP-Rule" id="MF_00171"/>
    </source>
</evidence>
<dbReference type="PANTHER" id="PTHR11142:SF0">
    <property type="entry name" value="TRNA PSEUDOURIDINE SYNTHASE-LIKE 1"/>
    <property type="match status" value="1"/>
</dbReference>
<dbReference type="EC" id="5.4.99.12" evidence="4"/>